<keyword evidence="2" id="KW-1185">Reference proteome</keyword>
<dbReference type="AlphaFoldDB" id="A0A4S8Q073"/>
<protein>
    <submittedName>
        <fullName evidence="1">Uncharacterized protein</fullName>
    </submittedName>
</protein>
<organism evidence="1 2">
    <name type="scientific">Glycomyces buryatensis</name>
    <dbReference type="NCBI Taxonomy" id="2570927"/>
    <lineage>
        <taxon>Bacteria</taxon>
        <taxon>Bacillati</taxon>
        <taxon>Actinomycetota</taxon>
        <taxon>Actinomycetes</taxon>
        <taxon>Glycomycetales</taxon>
        <taxon>Glycomycetaceae</taxon>
        <taxon>Glycomyces</taxon>
    </lineage>
</organism>
<dbReference type="OrthoDB" id="5193336at2"/>
<evidence type="ECO:0000313" key="2">
    <source>
        <dbReference type="Proteomes" id="UP000308760"/>
    </source>
</evidence>
<proteinExistence type="predicted"/>
<reference evidence="1 2" key="2">
    <citation type="submission" date="2019-05" db="EMBL/GenBank/DDBJ databases">
        <title>Glycomyces buryatensis sp. nov.</title>
        <authorList>
            <person name="Nikitina E."/>
        </authorList>
    </citation>
    <scope>NUCLEOTIDE SEQUENCE [LARGE SCALE GENOMIC DNA]</scope>
    <source>
        <strain evidence="1 2">18</strain>
    </source>
</reference>
<dbReference type="RefSeq" id="WP_136537204.1">
    <property type="nucleotide sequence ID" value="NZ_STGY01000081.1"/>
</dbReference>
<dbReference type="Proteomes" id="UP000308760">
    <property type="component" value="Unassembled WGS sequence"/>
</dbReference>
<accession>A0A4S8Q073</accession>
<sequence length="140" mass="15224">MNTSAKDAPQPGEGGFVFHGEVQTGVIGTGASANVGAIGENSRGLVFVGRDGAEERLFAKLLALVDELREAVAGHREALDDQLFETVESNLDELEESIEEMRPAAKIQMKLRTLETLLRPFDTLVGLITKLWELTQKSNT</sequence>
<evidence type="ECO:0000313" key="1">
    <source>
        <dbReference type="EMBL" id="THV33949.1"/>
    </source>
</evidence>
<dbReference type="EMBL" id="STGY01000081">
    <property type="protein sequence ID" value="THV33949.1"/>
    <property type="molecule type" value="Genomic_DNA"/>
</dbReference>
<comment type="caution">
    <text evidence="1">The sequence shown here is derived from an EMBL/GenBank/DDBJ whole genome shotgun (WGS) entry which is preliminary data.</text>
</comment>
<gene>
    <name evidence="1" type="ORF">FAB82_24565</name>
</gene>
<reference evidence="2" key="1">
    <citation type="submission" date="2019-04" db="EMBL/GenBank/DDBJ databases">
        <title>Nocardioides xinjiangensis sp. nov.</title>
        <authorList>
            <person name="Liu S."/>
        </authorList>
    </citation>
    <scope>NUCLEOTIDE SEQUENCE [LARGE SCALE GENOMIC DNA]</scope>
    <source>
        <strain evidence="2">18</strain>
    </source>
</reference>
<name>A0A4S8Q073_9ACTN</name>